<feature type="binding site" evidence="14">
    <location>
        <begin position="95"/>
        <end position="101"/>
    </location>
    <ligand>
        <name>ATP</name>
        <dbReference type="ChEBI" id="CHEBI:30616"/>
    </ligand>
</feature>
<dbReference type="InterPro" id="IPR036615">
    <property type="entry name" value="Mur_ligase_C_dom_sf"/>
</dbReference>
<feature type="domain" description="Mur ligase central" evidence="17">
    <location>
        <begin position="93"/>
        <end position="273"/>
    </location>
</feature>
<dbReference type="GO" id="GO:0005524">
    <property type="term" value="F:ATP binding"/>
    <property type="evidence" value="ECO:0007669"/>
    <property type="project" value="UniProtKB-UniRule"/>
</dbReference>
<comment type="similarity">
    <text evidence="14">Belongs to the MurCDEF family.</text>
</comment>
<dbReference type="Pfam" id="PF01225">
    <property type="entry name" value="Mur_ligase"/>
    <property type="match status" value="1"/>
</dbReference>
<keyword evidence="7 14" id="KW-0547">Nucleotide-binding</keyword>
<evidence type="ECO:0000259" key="17">
    <source>
        <dbReference type="Pfam" id="PF08245"/>
    </source>
</evidence>
<keyword evidence="10 14" id="KW-0573">Peptidoglycan synthesis</keyword>
<accession>A0A941D967</accession>
<evidence type="ECO:0000256" key="10">
    <source>
        <dbReference type="ARBA" id="ARBA00022984"/>
    </source>
</evidence>
<dbReference type="GO" id="GO:0008360">
    <property type="term" value="P:regulation of cell shape"/>
    <property type="evidence" value="ECO:0007669"/>
    <property type="project" value="UniProtKB-KW"/>
</dbReference>
<protein>
    <recommendedName>
        <fullName evidence="3 14">UDP-N-acetylmuramate--L-alanine ligase</fullName>
        <ecNumber evidence="3 14">6.3.2.8</ecNumber>
    </recommendedName>
    <alternativeName>
        <fullName evidence="14">UDP-N-acetylmuramoyl-L-alanine synthetase</fullName>
    </alternativeName>
</protein>
<evidence type="ECO:0000313" key="18">
    <source>
        <dbReference type="EMBL" id="MBR7744419.1"/>
    </source>
</evidence>
<dbReference type="EMBL" id="JAGSNF010000020">
    <property type="protein sequence ID" value="MBR7744419.1"/>
    <property type="molecule type" value="Genomic_DNA"/>
</dbReference>
<dbReference type="InterPro" id="IPR005758">
    <property type="entry name" value="UDP-N-AcMur_Ala_ligase_MurC"/>
</dbReference>
<feature type="domain" description="Mur ligase C-terminal" evidence="16">
    <location>
        <begin position="297"/>
        <end position="432"/>
    </location>
</feature>
<evidence type="ECO:0000256" key="6">
    <source>
        <dbReference type="ARBA" id="ARBA00022618"/>
    </source>
</evidence>
<comment type="caution">
    <text evidence="18">The sequence shown here is derived from an EMBL/GenBank/DDBJ whole genome shotgun (WGS) entry which is preliminary data.</text>
</comment>
<comment type="function">
    <text evidence="14">Cell wall formation.</text>
</comment>
<dbReference type="InterPro" id="IPR000713">
    <property type="entry name" value="Mur_ligase_N"/>
</dbReference>
<reference evidence="18" key="1">
    <citation type="submission" date="2021-04" db="EMBL/GenBank/DDBJ databases">
        <title>Phycicoccus avicenniae sp. nov., a novel endophytic actinomycetes isolated from branch of Avicennia mariana.</title>
        <authorList>
            <person name="Tuo L."/>
        </authorList>
    </citation>
    <scope>NUCLEOTIDE SEQUENCE</scope>
    <source>
        <strain evidence="18">BSK3Z-2</strain>
    </source>
</reference>
<evidence type="ECO:0000256" key="13">
    <source>
        <dbReference type="ARBA" id="ARBA00047833"/>
    </source>
</evidence>
<evidence type="ECO:0000256" key="3">
    <source>
        <dbReference type="ARBA" id="ARBA00012211"/>
    </source>
</evidence>
<dbReference type="PANTHER" id="PTHR43445:SF3">
    <property type="entry name" value="UDP-N-ACETYLMURAMATE--L-ALANINE LIGASE"/>
    <property type="match status" value="1"/>
</dbReference>
<dbReference type="NCBIfam" id="TIGR01082">
    <property type="entry name" value="murC"/>
    <property type="match status" value="1"/>
</dbReference>
<dbReference type="Gene3D" id="3.40.50.720">
    <property type="entry name" value="NAD(P)-binding Rossmann-like Domain"/>
    <property type="match status" value="1"/>
</dbReference>
<dbReference type="GO" id="GO:0071555">
    <property type="term" value="P:cell wall organization"/>
    <property type="evidence" value="ECO:0007669"/>
    <property type="project" value="UniProtKB-KW"/>
</dbReference>
<dbReference type="PANTHER" id="PTHR43445">
    <property type="entry name" value="UDP-N-ACETYLMURAMATE--L-ALANINE LIGASE-RELATED"/>
    <property type="match status" value="1"/>
</dbReference>
<evidence type="ECO:0000256" key="5">
    <source>
        <dbReference type="ARBA" id="ARBA00022598"/>
    </source>
</evidence>
<feature type="domain" description="Mur ligase N-terminal catalytic" evidence="15">
    <location>
        <begin position="1"/>
        <end position="88"/>
    </location>
</feature>
<dbReference type="GO" id="GO:0008763">
    <property type="term" value="F:UDP-N-acetylmuramate-L-alanine ligase activity"/>
    <property type="evidence" value="ECO:0007669"/>
    <property type="project" value="UniProtKB-UniRule"/>
</dbReference>
<organism evidence="18 19">
    <name type="scientific">Phycicoccus avicenniae</name>
    <dbReference type="NCBI Taxonomy" id="2828860"/>
    <lineage>
        <taxon>Bacteria</taxon>
        <taxon>Bacillati</taxon>
        <taxon>Actinomycetota</taxon>
        <taxon>Actinomycetes</taxon>
        <taxon>Micrococcales</taxon>
        <taxon>Intrasporangiaceae</taxon>
        <taxon>Phycicoccus</taxon>
    </lineage>
</organism>
<evidence type="ECO:0000259" key="15">
    <source>
        <dbReference type="Pfam" id="PF01225"/>
    </source>
</evidence>
<evidence type="ECO:0000256" key="1">
    <source>
        <dbReference type="ARBA" id="ARBA00004496"/>
    </source>
</evidence>
<keyword evidence="9 14" id="KW-0133">Cell shape</keyword>
<keyword evidence="5 14" id="KW-0436">Ligase</keyword>
<dbReference type="AlphaFoldDB" id="A0A941D967"/>
<keyword evidence="19" id="KW-1185">Reference proteome</keyword>
<dbReference type="InterPro" id="IPR004101">
    <property type="entry name" value="Mur_ligase_C"/>
</dbReference>
<dbReference type="InterPro" id="IPR013221">
    <property type="entry name" value="Mur_ligase_cen"/>
</dbReference>
<comment type="pathway">
    <text evidence="2 14">Cell wall biogenesis; peptidoglycan biosynthesis.</text>
</comment>
<evidence type="ECO:0000256" key="11">
    <source>
        <dbReference type="ARBA" id="ARBA00023306"/>
    </source>
</evidence>
<dbReference type="InterPro" id="IPR050061">
    <property type="entry name" value="MurCDEF_pg_biosynth"/>
</dbReference>
<dbReference type="SUPFAM" id="SSF53244">
    <property type="entry name" value="MurD-like peptide ligases, peptide-binding domain"/>
    <property type="match status" value="1"/>
</dbReference>
<proteinExistence type="inferred from homology"/>
<dbReference type="Proteomes" id="UP000677016">
    <property type="component" value="Unassembled WGS sequence"/>
</dbReference>
<sequence>MSAVARLLLSRGVTVSGSDAADGPVLEALRQAGATVHVGHDPAHLGSADTVVVSSAIREDNPELAAARAAGLLVLHRAQALAALTAGRRGVAVAGANGKTTTTAMLTVALAAAGADPSFACGGEIPQLGTNAAVGDGPAFVVEADESDGTFVVYRPEIGVVTTVQPDHLDFYGTAEAVTDAYREFAATIADGGLLVASADDPGARSLAEQERARGRRVVTFGRAEDADLVVVSTAEEGLATRTVLRDRGVPRTLDLAVPGDHNVANACAAHLVAVEGLGLDPEAVLAGLAGFTGVRRRFEVRGEVDGVTVVDDYAHNPAKVAAVVAAAAGVVRRAGTGRVLVVFQPHLYSRTRDFAEAFARALAPADLVLVLDVFGAREDPVPGVGPDLVATPLAGLAGERTVVSGPSREDAVDRLVAAAGPGDLVLTVGAGDVTRLGPPILEGLRARTGATP</sequence>
<evidence type="ECO:0000256" key="12">
    <source>
        <dbReference type="ARBA" id="ARBA00023316"/>
    </source>
</evidence>
<keyword evidence="6 14" id="KW-0132">Cell division</keyword>
<keyword evidence="8 14" id="KW-0067">ATP-binding</keyword>
<dbReference type="GO" id="GO:0005737">
    <property type="term" value="C:cytoplasm"/>
    <property type="evidence" value="ECO:0007669"/>
    <property type="project" value="UniProtKB-SubCell"/>
</dbReference>
<dbReference type="SUPFAM" id="SSF51984">
    <property type="entry name" value="MurCD N-terminal domain"/>
    <property type="match status" value="1"/>
</dbReference>
<comment type="subcellular location">
    <subcellularLocation>
        <location evidence="1 14">Cytoplasm</location>
    </subcellularLocation>
</comment>
<evidence type="ECO:0000256" key="8">
    <source>
        <dbReference type="ARBA" id="ARBA00022840"/>
    </source>
</evidence>
<keyword evidence="11 14" id="KW-0131">Cell cycle</keyword>
<dbReference type="SUPFAM" id="SSF53623">
    <property type="entry name" value="MurD-like peptide ligases, catalytic domain"/>
    <property type="match status" value="1"/>
</dbReference>
<keyword evidence="12 14" id="KW-0961">Cell wall biogenesis/degradation</keyword>
<evidence type="ECO:0000256" key="7">
    <source>
        <dbReference type="ARBA" id="ARBA00022741"/>
    </source>
</evidence>
<name>A0A941D967_9MICO</name>
<evidence type="ECO:0000256" key="4">
    <source>
        <dbReference type="ARBA" id="ARBA00022490"/>
    </source>
</evidence>
<evidence type="ECO:0000256" key="9">
    <source>
        <dbReference type="ARBA" id="ARBA00022960"/>
    </source>
</evidence>
<evidence type="ECO:0000259" key="16">
    <source>
        <dbReference type="Pfam" id="PF02875"/>
    </source>
</evidence>
<gene>
    <name evidence="14" type="primary">murC</name>
    <name evidence="18" type="ORF">KC207_14080</name>
</gene>
<dbReference type="EC" id="6.3.2.8" evidence="3 14"/>
<dbReference type="GO" id="GO:0009252">
    <property type="term" value="P:peptidoglycan biosynthetic process"/>
    <property type="evidence" value="ECO:0007669"/>
    <property type="project" value="UniProtKB-UniRule"/>
</dbReference>
<dbReference type="GO" id="GO:0051301">
    <property type="term" value="P:cell division"/>
    <property type="evidence" value="ECO:0007669"/>
    <property type="project" value="UniProtKB-KW"/>
</dbReference>
<keyword evidence="4 14" id="KW-0963">Cytoplasm</keyword>
<dbReference type="Pfam" id="PF02875">
    <property type="entry name" value="Mur_ligase_C"/>
    <property type="match status" value="1"/>
</dbReference>
<evidence type="ECO:0000256" key="2">
    <source>
        <dbReference type="ARBA" id="ARBA00004752"/>
    </source>
</evidence>
<dbReference type="Pfam" id="PF08245">
    <property type="entry name" value="Mur_ligase_M"/>
    <property type="match status" value="1"/>
</dbReference>
<dbReference type="HAMAP" id="MF_00046">
    <property type="entry name" value="MurC"/>
    <property type="match status" value="1"/>
</dbReference>
<dbReference type="Gene3D" id="3.40.1190.10">
    <property type="entry name" value="Mur-like, catalytic domain"/>
    <property type="match status" value="1"/>
</dbReference>
<dbReference type="Gene3D" id="3.90.190.20">
    <property type="entry name" value="Mur ligase, C-terminal domain"/>
    <property type="match status" value="1"/>
</dbReference>
<evidence type="ECO:0000256" key="14">
    <source>
        <dbReference type="HAMAP-Rule" id="MF_00046"/>
    </source>
</evidence>
<evidence type="ECO:0000313" key="19">
    <source>
        <dbReference type="Proteomes" id="UP000677016"/>
    </source>
</evidence>
<comment type="catalytic activity">
    <reaction evidence="13 14">
        <text>UDP-N-acetyl-alpha-D-muramate + L-alanine + ATP = UDP-N-acetyl-alpha-D-muramoyl-L-alanine + ADP + phosphate + H(+)</text>
        <dbReference type="Rhea" id="RHEA:23372"/>
        <dbReference type="ChEBI" id="CHEBI:15378"/>
        <dbReference type="ChEBI" id="CHEBI:30616"/>
        <dbReference type="ChEBI" id="CHEBI:43474"/>
        <dbReference type="ChEBI" id="CHEBI:57972"/>
        <dbReference type="ChEBI" id="CHEBI:70757"/>
        <dbReference type="ChEBI" id="CHEBI:83898"/>
        <dbReference type="ChEBI" id="CHEBI:456216"/>
        <dbReference type="EC" id="6.3.2.8"/>
    </reaction>
</comment>
<dbReference type="InterPro" id="IPR036565">
    <property type="entry name" value="Mur-like_cat_sf"/>
</dbReference>